<reference evidence="1" key="1">
    <citation type="submission" date="2022-08" db="EMBL/GenBank/DDBJ databases">
        <title>Genome Sequence of Pycnoporus sanguineus.</title>
        <authorList>
            <person name="Buettner E."/>
        </authorList>
    </citation>
    <scope>NUCLEOTIDE SEQUENCE</scope>
    <source>
        <strain evidence="1">CG-C14</strain>
    </source>
</reference>
<organism evidence="1 2">
    <name type="scientific">Trametes sanguinea</name>
    <dbReference type="NCBI Taxonomy" id="158606"/>
    <lineage>
        <taxon>Eukaryota</taxon>
        <taxon>Fungi</taxon>
        <taxon>Dikarya</taxon>
        <taxon>Basidiomycota</taxon>
        <taxon>Agaricomycotina</taxon>
        <taxon>Agaricomycetes</taxon>
        <taxon>Polyporales</taxon>
        <taxon>Polyporaceae</taxon>
        <taxon>Trametes</taxon>
    </lineage>
</organism>
<name>A0ACC1MNH2_9APHY</name>
<accession>A0ACC1MNH2</accession>
<protein>
    <submittedName>
        <fullName evidence="1">Uncharacterized protein</fullName>
    </submittedName>
</protein>
<comment type="caution">
    <text evidence="1">The sequence shown here is derived from an EMBL/GenBank/DDBJ whole genome shotgun (WGS) entry which is preliminary data.</text>
</comment>
<dbReference type="EMBL" id="JANSHE010006036">
    <property type="protein sequence ID" value="KAJ2968384.1"/>
    <property type="molecule type" value="Genomic_DNA"/>
</dbReference>
<dbReference type="Proteomes" id="UP001144978">
    <property type="component" value="Unassembled WGS sequence"/>
</dbReference>
<gene>
    <name evidence="1" type="ORF">NUW54_g13235</name>
</gene>
<evidence type="ECO:0000313" key="1">
    <source>
        <dbReference type="EMBL" id="KAJ2968384.1"/>
    </source>
</evidence>
<sequence>MSSEYVQDAGQPNVFAPPQHDSSNHGHIDVAQPPPAPAPAKQPDSPPARDQRQLPAQELIKPPKDVPAAVDTSTTIPETTILSHAPGWTIFQNVYMSNGTMYIVTSRPSSFPDISLITSTGLPAENTPENMDELQGYDYVEVYGRYHARLVHFHYVKSTMELNELHYEALSDPVSLFIRRLFDRAGAPWEGETHDLKALLVEATERWAELAGPDVPCPVEFDPDDVSKTKAFSELLRLSDENFAGCQAIVGFETETWVPNEHYERSKALAELLKLAVLKEIPAGEARDKAEANWFLDDMNEDDYM</sequence>
<keyword evidence="2" id="KW-1185">Reference proteome</keyword>
<evidence type="ECO:0000313" key="2">
    <source>
        <dbReference type="Proteomes" id="UP001144978"/>
    </source>
</evidence>
<proteinExistence type="predicted"/>